<evidence type="ECO:0000256" key="1">
    <source>
        <dbReference type="SAM" id="Phobius"/>
    </source>
</evidence>
<dbReference type="InterPro" id="IPR007047">
    <property type="entry name" value="Flp_Fap"/>
</dbReference>
<reference evidence="2 3" key="1">
    <citation type="submission" date="2018-11" db="EMBL/GenBank/DDBJ databases">
        <title>Genome Analysis of Haplotype D of Candidatus Liberibacter Solanacearum.</title>
        <authorList>
            <person name="Katsir L."/>
            <person name="Ruan Z."/>
            <person name="Santos Garcia D."/>
            <person name="Piasezky A."/>
            <person name="Jiang J."/>
            <person name="Sela N."/>
            <person name="Freilich S."/>
            <person name="Bahar O."/>
        </authorList>
    </citation>
    <scope>NUCLEOTIDE SEQUENCE [LARGE SCALE GENOMIC DNA]</scope>
    <source>
        <strain evidence="3">haplotype D1</strain>
    </source>
</reference>
<comment type="caution">
    <text evidence="2">The sequence shown here is derived from an EMBL/GenBank/DDBJ whole genome shotgun (WGS) entry which is preliminary data.</text>
</comment>
<evidence type="ECO:0000313" key="2">
    <source>
        <dbReference type="EMBL" id="RPD37737.1"/>
    </source>
</evidence>
<dbReference type="Pfam" id="PF04964">
    <property type="entry name" value="Flp_Fap"/>
    <property type="match status" value="1"/>
</dbReference>
<feature type="transmembrane region" description="Helical" evidence="1">
    <location>
        <begin position="21"/>
        <end position="40"/>
    </location>
</feature>
<proteinExistence type="predicted"/>
<keyword evidence="1" id="KW-0812">Transmembrane</keyword>
<dbReference type="Proteomes" id="UP000236895">
    <property type="component" value="Unassembled WGS sequence"/>
</dbReference>
<dbReference type="RefSeq" id="WP_103846923.1">
    <property type="nucleotide sequence ID" value="NZ_PKRU02000003.1"/>
</dbReference>
<dbReference type="EMBL" id="PKRU02000003">
    <property type="protein sequence ID" value="RPD37737.1"/>
    <property type="molecule type" value="Genomic_DNA"/>
</dbReference>
<gene>
    <name evidence="2" type="ORF">C0030_000815</name>
</gene>
<keyword evidence="1" id="KW-0472">Membrane</keyword>
<dbReference type="AlphaFoldDB" id="A0A3R7TJN5"/>
<accession>A0A3R7TJN5</accession>
<name>A0A3R7TJN5_9HYPH</name>
<evidence type="ECO:0000313" key="3">
    <source>
        <dbReference type="Proteomes" id="UP000236895"/>
    </source>
</evidence>
<protein>
    <submittedName>
        <fullName evidence="2">Flp family type IVb pilin</fullName>
    </submittedName>
</protein>
<organism evidence="2 3">
    <name type="scientific">Candidatus Liberibacter solanacearum</name>
    <dbReference type="NCBI Taxonomy" id="556287"/>
    <lineage>
        <taxon>Bacteria</taxon>
        <taxon>Pseudomonadati</taxon>
        <taxon>Pseudomonadota</taxon>
        <taxon>Alphaproteobacteria</taxon>
        <taxon>Hyphomicrobiales</taxon>
        <taxon>Rhizobiaceae</taxon>
        <taxon>Liberibacter</taxon>
    </lineage>
</organism>
<sequence>MTINIIRKFLQDESGATAIEYGLLAALVAVAIIVSVTALGTKLSATFKKVTDSLPEVKP</sequence>
<keyword evidence="1" id="KW-1133">Transmembrane helix</keyword>